<dbReference type="Proteomes" id="UP000008022">
    <property type="component" value="Unassembled WGS sequence"/>
</dbReference>
<evidence type="ECO:0000313" key="3">
    <source>
        <dbReference type="Proteomes" id="UP000008022"/>
    </source>
</evidence>
<protein>
    <submittedName>
        <fullName evidence="2">Uncharacterized protein</fullName>
    </submittedName>
</protein>
<dbReference type="AlphaFoldDB" id="A0A0E0N501"/>
<sequence length="211" mass="22620">MQAKAPGDQTRGALAGHAVRRSQGRGFGYGHPLPSVVGLPVAEAKRRIKQCRPDVYIEVLSEKLGCDIGEVAFHILNYFGSYRPIITHRSPERRRAGAERQWRLGGCRLGAGTAGRRGRRERRGSGAWAATGWVLEPPAGEGALAGQAWGTLVTWRGAKGVVESARPRRRVGAGAAREGSGAAATAGHAHLAGAGRPPPASWTRREERRRE</sequence>
<feature type="region of interest" description="Disordered" evidence="1">
    <location>
        <begin position="164"/>
        <end position="211"/>
    </location>
</feature>
<name>A0A0E0N501_ORYRU</name>
<reference evidence="3" key="1">
    <citation type="submission" date="2013-06" db="EMBL/GenBank/DDBJ databases">
        <authorList>
            <person name="Zhao Q."/>
        </authorList>
    </citation>
    <scope>NUCLEOTIDE SEQUENCE</scope>
    <source>
        <strain evidence="3">cv. W1943</strain>
    </source>
</reference>
<accession>A0A0E0N501</accession>
<evidence type="ECO:0000256" key="1">
    <source>
        <dbReference type="SAM" id="MobiDB-lite"/>
    </source>
</evidence>
<feature type="compositionally biased region" description="Low complexity" evidence="1">
    <location>
        <begin position="172"/>
        <end position="195"/>
    </location>
</feature>
<dbReference type="EnsemblPlants" id="ORUFI01G40670.1">
    <property type="protein sequence ID" value="ORUFI01G40670.1"/>
    <property type="gene ID" value="ORUFI01G40670"/>
</dbReference>
<dbReference type="HOGENOM" id="CLU_1306614_0_0_1"/>
<reference evidence="2" key="2">
    <citation type="submission" date="2015-06" db="UniProtKB">
        <authorList>
            <consortium name="EnsemblPlants"/>
        </authorList>
    </citation>
    <scope>IDENTIFICATION</scope>
</reference>
<proteinExistence type="predicted"/>
<keyword evidence="3" id="KW-1185">Reference proteome</keyword>
<dbReference type="Gramene" id="ORUFI01G40670.1">
    <property type="protein sequence ID" value="ORUFI01G40670.1"/>
    <property type="gene ID" value="ORUFI01G40670"/>
</dbReference>
<evidence type="ECO:0000313" key="2">
    <source>
        <dbReference type="EnsemblPlants" id="ORUFI01G40670.1"/>
    </source>
</evidence>
<organism evidence="2 3">
    <name type="scientific">Oryza rufipogon</name>
    <name type="common">Brownbeard rice</name>
    <name type="synonym">Asian wild rice</name>
    <dbReference type="NCBI Taxonomy" id="4529"/>
    <lineage>
        <taxon>Eukaryota</taxon>
        <taxon>Viridiplantae</taxon>
        <taxon>Streptophyta</taxon>
        <taxon>Embryophyta</taxon>
        <taxon>Tracheophyta</taxon>
        <taxon>Spermatophyta</taxon>
        <taxon>Magnoliopsida</taxon>
        <taxon>Liliopsida</taxon>
        <taxon>Poales</taxon>
        <taxon>Poaceae</taxon>
        <taxon>BOP clade</taxon>
        <taxon>Oryzoideae</taxon>
        <taxon>Oryzeae</taxon>
        <taxon>Oryzinae</taxon>
        <taxon>Oryza</taxon>
    </lineage>
</organism>